<feature type="region of interest" description="Disordered" evidence="1">
    <location>
        <begin position="142"/>
        <end position="180"/>
    </location>
</feature>
<name>A0A167V554_9AGAM</name>
<dbReference type="AlphaFoldDB" id="A0A167V554"/>
<protein>
    <recommendedName>
        <fullName evidence="4">Endonuclease/exonuclease/phosphatase domain-containing protein</fullName>
    </recommendedName>
</protein>
<dbReference type="Proteomes" id="UP000076532">
    <property type="component" value="Unassembled WGS sequence"/>
</dbReference>
<feature type="compositionally biased region" description="Basic and acidic residues" evidence="1">
    <location>
        <begin position="168"/>
        <end position="180"/>
    </location>
</feature>
<accession>A0A167V554</accession>
<dbReference type="InterPro" id="IPR036691">
    <property type="entry name" value="Endo/exonu/phosph_ase_sf"/>
</dbReference>
<proteinExistence type="predicted"/>
<gene>
    <name evidence="2" type="ORF">FIBSPDRAFT_1008969</name>
</gene>
<evidence type="ECO:0008006" key="4">
    <source>
        <dbReference type="Google" id="ProtNLM"/>
    </source>
</evidence>
<dbReference type="SUPFAM" id="SSF56219">
    <property type="entry name" value="DNase I-like"/>
    <property type="match status" value="1"/>
</dbReference>
<dbReference type="EMBL" id="KV417902">
    <property type="protein sequence ID" value="KZP04641.1"/>
    <property type="molecule type" value="Genomic_DNA"/>
</dbReference>
<dbReference type="Gene3D" id="3.60.10.10">
    <property type="entry name" value="Endonuclease/exonuclease/phosphatase"/>
    <property type="match status" value="1"/>
</dbReference>
<organism evidence="2 3">
    <name type="scientific">Athelia psychrophila</name>
    <dbReference type="NCBI Taxonomy" id="1759441"/>
    <lineage>
        <taxon>Eukaryota</taxon>
        <taxon>Fungi</taxon>
        <taxon>Dikarya</taxon>
        <taxon>Basidiomycota</taxon>
        <taxon>Agaricomycotina</taxon>
        <taxon>Agaricomycetes</taxon>
        <taxon>Agaricomycetidae</taxon>
        <taxon>Atheliales</taxon>
        <taxon>Atheliaceae</taxon>
        <taxon>Athelia</taxon>
    </lineage>
</organism>
<evidence type="ECO:0000313" key="3">
    <source>
        <dbReference type="Proteomes" id="UP000076532"/>
    </source>
</evidence>
<sequence>MNHSLNGQPHSHSLLLINTNISADHYTYLCICHHDFTGICFTGIFGNLSIISTYIEITNNSSINILSSYIDTQDHEARPDDEDHMLWLGDFNCHHESWEPHTNTHLYSSPDKIDPFLDVLFESGMMMALPPEAHFVAAVSAPKGSQRRPMRGQRVNGRVPQAKRARSAKRERAERMRDVKQAEVRKGVELRDRNRGTKGGIDACYSSVSTVAFCTTRSRLCVYATGRKPETRGGSGGRGTSGGAAILRFALAARGRRFVSETWEQGAVLMRTSREAWMRGYDGWSVMMRRRECGDTKGRMRRRIRMRSADATADGWMEYKYECEARMRRWMERWWMWMQMQMMMLYFVGILRREGGTLVIGWLRAQSMLMLYTANTKHRFNAETWTLLQLLID</sequence>
<evidence type="ECO:0000313" key="2">
    <source>
        <dbReference type="EMBL" id="KZP04641.1"/>
    </source>
</evidence>
<keyword evidence="3" id="KW-1185">Reference proteome</keyword>
<evidence type="ECO:0000256" key="1">
    <source>
        <dbReference type="SAM" id="MobiDB-lite"/>
    </source>
</evidence>
<dbReference type="OrthoDB" id="2840473at2759"/>
<reference evidence="2 3" key="1">
    <citation type="journal article" date="2016" name="Mol. Biol. Evol.">
        <title>Comparative Genomics of Early-Diverging Mushroom-Forming Fungi Provides Insights into the Origins of Lignocellulose Decay Capabilities.</title>
        <authorList>
            <person name="Nagy L.G."/>
            <person name="Riley R."/>
            <person name="Tritt A."/>
            <person name="Adam C."/>
            <person name="Daum C."/>
            <person name="Floudas D."/>
            <person name="Sun H."/>
            <person name="Yadav J.S."/>
            <person name="Pangilinan J."/>
            <person name="Larsson K.H."/>
            <person name="Matsuura K."/>
            <person name="Barry K."/>
            <person name="Labutti K."/>
            <person name="Kuo R."/>
            <person name="Ohm R.A."/>
            <person name="Bhattacharya S.S."/>
            <person name="Shirouzu T."/>
            <person name="Yoshinaga Y."/>
            <person name="Martin F.M."/>
            <person name="Grigoriev I.V."/>
            <person name="Hibbett D.S."/>
        </authorList>
    </citation>
    <scope>NUCLEOTIDE SEQUENCE [LARGE SCALE GENOMIC DNA]</scope>
    <source>
        <strain evidence="2 3">CBS 109695</strain>
    </source>
</reference>